<dbReference type="AlphaFoldDB" id="A0AAW2VDD1"/>
<comment type="caution">
    <text evidence="1">The sequence shown here is derived from an EMBL/GenBank/DDBJ whole genome shotgun (WGS) entry which is preliminary data.</text>
</comment>
<protein>
    <submittedName>
        <fullName evidence="1">Uncharacterized protein</fullName>
    </submittedName>
</protein>
<sequence>MLWSPGTRILANKAPEAGCDPISKQVREMPKAFLSHTSASRTSYYHVVPAPSCSGDRHCPSPGCWPEEVPLGSH</sequence>
<reference evidence="1" key="1">
    <citation type="submission" date="2020-06" db="EMBL/GenBank/DDBJ databases">
        <authorList>
            <person name="Li T."/>
            <person name="Hu X."/>
            <person name="Zhang T."/>
            <person name="Song X."/>
            <person name="Zhang H."/>
            <person name="Dai N."/>
            <person name="Sheng W."/>
            <person name="Hou X."/>
            <person name="Wei L."/>
        </authorList>
    </citation>
    <scope>NUCLEOTIDE SEQUENCE</scope>
    <source>
        <strain evidence="1">KEN1</strain>
        <tissue evidence="1">Leaf</tissue>
    </source>
</reference>
<proteinExistence type="predicted"/>
<evidence type="ECO:0000313" key="1">
    <source>
        <dbReference type="EMBL" id="KAL0427228.1"/>
    </source>
</evidence>
<gene>
    <name evidence="1" type="ORF">Slati_2897600</name>
</gene>
<dbReference type="EMBL" id="JACGWN010000010">
    <property type="protein sequence ID" value="KAL0427228.1"/>
    <property type="molecule type" value="Genomic_DNA"/>
</dbReference>
<accession>A0AAW2VDD1</accession>
<name>A0AAW2VDD1_9LAMI</name>
<reference evidence="1" key="2">
    <citation type="journal article" date="2024" name="Plant">
        <title>Genomic evolution and insights into agronomic trait innovations of Sesamum species.</title>
        <authorList>
            <person name="Miao H."/>
            <person name="Wang L."/>
            <person name="Qu L."/>
            <person name="Liu H."/>
            <person name="Sun Y."/>
            <person name="Le M."/>
            <person name="Wang Q."/>
            <person name="Wei S."/>
            <person name="Zheng Y."/>
            <person name="Lin W."/>
            <person name="Duan Y."/>
            <person name="Cao H."/>
            <person name="Xiong S."/>
            <person name="Wang X."/>
            <person name="Wei L."/>
            <person name="Li C."/>
            <person name="Ma Q."/>
            <person name="Ju M."/>
            <person name="Zhao R."/>
            <person name="Li G."/>
            <person name="Mu C."/>
            <person name="Tian Q."/>
            <person name="Mei H."/>
            <person name="Zhang T."/>
            <person name="Gao T."/>
            <person name="Zhang H."/>
        </authorList>
    </citation>
    <scope>NUCLEOTIDE SEQUENCE</scope>
    <source>
        <strain evidence="1">KEN1</strain>
    </source>
</reference>
<organism evidence="1">
    <name type="scientific">Sesamum latifolium</name>
    <dbReference type="NCBI Taxonomy" id="2727402"/>
    <lineage>
        <taxon>Eukaryota</taxon>
        <taxon>Viridiplantae</taxon>
        <taxon>Streptophyta</taxon>
        <taxon>Embryophyta</taxon>
        <taxon>Tracheophyta</taxon>
        <taxon>Spermatophyta</taxon>
        <taxon>Magnoliopsida</taxon>
        <taxon>eudicotyledons</taxon>
        <taxon>Gunneridae</taxon>
        <taxon>Pentapetalae</taxon>
        <taxon>asterids</taxon>
        <taxon>lamiids</taxon>
        <taxon>Lamiales</taxon>
        <taxon>Pedaliaceae</taxon>
        <taxon>Sesamum</taxon>
    </lineage>
</organism>